<proteinExistence type="predicted"/>
<name>A0AAV2SBN8_MEGNR</name>
<evidence type="ECO:0000256" key="1">
    <source>
        <dbReference type="SAM" id="MobiDB-lite"/>
    </source>
</evidence>
<evidence type="ECO:0000313" key="3">
    <source>
        <dbReference type="EMBL" id="CAL4182498.1"/>
    </source>
</evidence>
<keyword evidence="2" id="KW-0472">Membrane</keyword>
<sequence>VDAVHLGEDASEGRDTNTNEPIFGTLVGGHGSHVKPEHGLGLVSLDWLAVLGAIPVIVLQIVNLILLILVLVLVKVDKSEDTGYSSSYADTGYAKSSYSKRSASGSFWSLRDITDSPVVAFLTQVVSEAIDKHSAFNKD</sequence>
<dbReference type="AlphaFoldDB" id="A0AAV2SBN8"/>
<protein>
    <submittedName>
        <fullName evidence="3">Uncharacterized protein</fullName>
    </submittedName>
</protein>
<feature type="compositionally biased region" description="Basic and acidic residues" evidence="1">
    <location>
        <begin position="1"/>
        <end position="17"/>
    </location>
</feature>
<dbReference type="EMBL" id="CAXKWB010060035">
    <property type="protein sequence ID" value="CAL4182498.1"/>
    <property type="molecule type" value="Genomic_DNA"/>
</dbReference>
<gene>
    <name evidence="3" type="ORF">MNOR_LOCUS35585</name>
</gene>
<organism evidence="3 4">
    <name type="scientific">Meganyctiphanes norvegica</name>
    <name type="common">Northern krill</name>
    <name type="synonym">Thysanopoda norvegica</name>
    <dbReference type="NCBI Taxonomy" id="48144"/>
    <lineage>
        <taxon>Eukaryota</taxon>
        <taxon>Metazoa</taxon>
        <taxon>Ecdysozoa</taxon>
        <taxon>Arthropoda</taxon>
        <taxon>Crustacea</taxon>
        <taxon>Multicrustacea</taxon>
        <taxon>Malacostraca</taxon>
        <taxon>Eumalacostraca</taxon>
        <taxon>Eucarida</taxon>
        <taxon>Euphausiacea</taxon>
        <taxon>Euphausiidae</taxon>
        <taxon>Meganyctiphanes</taxon>
    </lineage>
</organism>
<reference evidence="3 4" key="1">
    <citation type="submission" date="2024-05" db="EMBL/GenBank/DDBJ databases">
        <authorList>
            <person name="Wallberg A."/>
        </authorList>
    </citation>
    <scope>NUCLEOTIDE SEQUENCE [LARGE SCALE GENOMIC DNA]</scope>
</reference>
<comment type="caution">
    <text evidence="3">The sequence shown here is derived from an EMBL/GenBank/DDBJ whole genome shotgun (WGS) entry which is preliminary data.</text>
</comment>
<keyword evidence="4" id="KW-1185">Reference proteome</keyword>
<accession>A0AAV2SBN8</accession>
<keyword evidence="2" id="KW-1133">Transmembrane helix</keyword>
<evidence type="ECO:0000313" key="4">
    <source>
        <dbReference type="Proteomes" id="UP001497623"/>
    </source>
</evidence>
<feature type="region of interest" description="Disordered" evidence="1">
    <location>
        <begin position="1"/>
        <end position="20"/>
    </location>
</feature>
<dbReference type="Proteomes" id="UP001497623">
    <property type="component" value="Unassembled WGS sequence"/>
</dbReference>
<feature type="transmembrane region" description="Helical" evidence="2">
    <location>
        <begin position="47"/>
        <end position="74"/>
    </location>
</feature>
<keyword evidence="2" id="KW-0812">Transmembrane</keyword>
<feature type="non-terminal residue" evidence="3">
    <location>
        <position position="1"/>
    </location>
</feature>
<evidence type="ECO:0000256" key="2">
    <source>
        <dbReference type="SAM" id="Phobius"/>
    </source>
</evidence>